<protein>
    <recommendedName>
        <fullName evidence="3">F-box domain-containing protein</fullName>
    </recommendedName>
</protein>
<sequence>MEQTSQDTYYSSGPGSLNKITPRALLNLSSEIVEHIIYALCQSCQSCDHGCEPTVAGRGALENVSLTCKTFRYLVAPHLRHTFSLYHKRLSDPITYDALVRQREIQLDIIVECSHSSQGRQDSLPRFQVWPVYKSIKSLRFLCACSAEGQAVSTDLTPAWGGSQLIGKLPNITSLHIHGITQLKFFNDPVPCHGYPTLVHLRRLKLTNCRFMFATSFSLLLECCRSLEVFIFSRDESPDGSIIQELSWNNWNLDLEITPRQIVDQISIKVPKALKYLVIGLWFGWEGQCAPTHV</sequence>
<evidence type="ECO:0008006" key="3">
    <source>
        <dbReference type="Google" id="ProtNLM"/>
    </source>
</evidence>
<gene>
    <name evidence="1" type="ORF">CPAR01_07005</name>
</gene>
<dbReference type="Proteomes" id="UP001241169">
    <property type="component" value="Unassembled WGS sequence"/>
</dbReference>
<accession>A0ABQ9SND4</accession>
<keyword evidence="2" id="KW-1185">Reference proteome</keyword>
<reference evidence="1 2" key="1">
    <citation type="submission" date="2016-10" db="EMBL/GenBank/DDBJ databases">
        <title>The genome sequence of Colletotrichum fioriniae PJ7.</title>
        <authorList>
            <person name="Baroncelli R."/>
        </authorList>
    </citation>
    <scope>NUCLEOTIDE SEQUENCE [LARGE SCALE GENOMIC DNA]</scope>
    <source>
        <strain evidence="1 2">IMI 384185</strain>
    </source>
</reference>
<name>A0ABQ9SND4_9PEZI</name>
<organism evidence="1 2">
    <name type="scientific">Colletotrichum paranaense</name>
    <dbReference type="NCBI Taxonomy" id="1914294"/>
    <lineage>
        <taxon>Eukaryota</taxon>
        <taxon>Fungi</taxon>
        <taxon>Dikarya</taxon>
        <taxon>Ascomycota</taxon>
        <taxon>Pezizomycotina</taxon>
        <taxon>Sordariomycetes</taxon>
        <taxon>Hypocreomycetidae</taxon>
        <taxon>Glomerellales</taxon>
        <taxon>Glomerellaceae</taxon>
        <taxon>Colletotrichum</taxon>
        <taxon>Colletotrichum acutatum species complex</taxon>
    </lineage>
</organism>
<dbReference type="SUPFAM" id="SSF52047">
    <property type="entry name" value="RNI-like"/>
    <property type="match status" value="1"/>
</dbReference>
<evidence type="ECO:0000313" key="1">
    <source>
        <dbReference type="EMBL" id="KAK1541016.1"/>
    </source>
</evidence>
<comment type="caution">
    <text evidence="1">The sequence shown here is derived from an EMBL/GenBank/DDBJ whole genome shotgun (WGS) entry which is preliminary data.</text>
</comment>
<proteinExistence type="predicted"/>
<dbReference type="Gene3D" id="3.80.10.10">
    <property type="entry name" value="Ribonuclease Inhibitor"/>
    <property type="match status" value="1"/>
</dbReference>
<dbReference type="InterPro" id="IPR032675">
    <property type="entry name" value="LRR_dom_sf"/>
</dbReference>
<dbReference type="EMBL" id="MOPA01000005">
    <property type="protein sequence ID" value="KAK1541016.1"/>
    <property type="molecule type" value="Genomic_DNA"/>
</dbReference>
<dbReference type="GeneID" id="85375175"/>
<evidence type="ECO:0000313" key="2">
    <source>
        <dbReference type="Proteomes" id="UP001241169"/>
    </source>
</evidence>
<dbReference type="RefSeq" id="XP_060350150.1">
    <property type="nucleotide sequence ID" value="XM_060491276.1"/>
</dbReference>